<feature type="compositionally biased region" description="Basic and acidic residues" evidence="1">
    <location>
        <begin position="81"/>
        <end position="106"/>
    </location>
</feature>
<evidence type="ECO:0000256" key="1">
    <source>
        <dbReference type="SAM" id="MobiDB-lite"/>
    </source>
</evidence>
<gene>
    <name evidence="2" type="ORF">PMEA_00034327</name>
</gene>
<organism evidence="2 3">
    <name type="scientific">Pocillopora meandrina</name>
    <dbReference type="NCBI Taxonomy" id="46732"/>
    <lineage>
        <taxon>Eukaryota</taxon>
        <taxon>Metazoa</taxon>
        <taxon>Cnidaria</taxon>
        <taxon>Anthozoa</taxon>
        <taxon>Hexacorallia</taxon>
        <taxon>Scleractinia</taxon>
        <taxon>Astrocoeniina</taxon>
        <taxon>Pocilloporidae</taxon>
        <taxon>Pocillopora</taxon>
    </lineage>
</organism>
<name>A0AAU9Y132_9CNID</name>
<proteinExistence type="predicted"/>
<evidence type="ECO:0000313" key="3">
    <source>
        <dbReference type="Proteomes" id="UP001159428"/>
    </source>
</evidence>
<reference evidence="2 3" key="1">
    <citation type="submission" date="2022-05" db="EMBL/GenBank/DDBJ databases">
        <authorList>
            <consortium name="Genoscope - CEA"/>
            <person name="William W."/>
        </authorList>
    </citation>
    <scope>NUCLEOTIDE SEQUENCE [LARGE SCALE GENOMIC DNA]</scope>
</reference>
<feature type="compositionally biased region" description="Basic and acidic residues" evidence="1">
    <location>
        <begin position="52"/>
        <end position="71"/>
    </location>
</feature>
<feature type="region of interest" description="Disordered" evidence="1">
    <location>
        <begin position="50"/>
        <end position="106"/>
    </location>
</feature>
<feature type="region of interest" description="Disordered" evidence="1">
    <location>
        <begin position="155"/>
        <end position="181"/>
    </location>
</feature>
<dbReference type="AlphaFoldDB" id="A0AAU9Y132"/>
<evidence type="ECO:0000313" key="2">
    <source>
        <dbReference type="EMBL" id="CAH3162622.1"/>
    </source>
</evidence>
<keyword evidence="3" id="KW-1185">Reference proteome</keyword>
<dbReference type="Proteomes" id="UP001159428">
    <property type="component" value="Unassembled WGS sequence"/>
</dbReference>
<accession>A0AAU9Y132</accession>
<protein>
    <submittedName>
        <fullName evidence="2">Uncharacterized protein</fullName>
    </submittedName>
</protein>
<sequence length="294" mass="33330">MAESRKKKCRLCGLADGHTLINCPNRCGFCGDSITRCQCQDSSLVRGVMDSETPKKKSVDKTPRTSKRNAESGDLDECVEETSKAARGKGEKTSSTKKFKDMKSDLEAARERIRRSDELYNKMEAEYQATIAAMQKRIEELEGATFQDGDVEDELCETEEEEPKPMEPKKDKCSKNSRGTVQGSNLQGIHDRYLGVLATMKENQCSLAEAMRLSGVPRNTLRDFIGICELRIIDKEKYERVVQLVKEKTGKVSMKLIESKCREALSDYRAQSSRLKTEQKLLPFYPKDDFYMGK</sequence>
<dbReference type="EMBL" id="CALNXJ010000086">
    <property type="protein sequence ID" value="CAH3162622.1"/>
    <property type="molecule type" value="Genomic_DNA"/>
</dbReference>
<feature type="compositionally biased region" description="Basic and acidic residues" evidence="1">
    <location>
        <begin position="163"/>
        <end position="174"/>
    </location>
</feature>
<comment type="caution">
    <text evidence="2">The sequence shown here is derived from an EMBL/GenBank/DDBJ whole genome shotgun (WGS) entry which is preliminary data.</text>
</comment>